<dbReference type="Gene3D" id="1.10.357.10">
    <property type="entry name" value="Tetracycline Repressor, domain 2"/>
    <property type="match status" value="1"/>
</dbReference>
<sequence length="223" mass="24777">MGNDGVGQRVGRPRRSGVQGESPREEIVGAAARLFAAAGYAQTSVSAIAREAGLGQSSLYYWFANKEAILQALIDKNRESLETARELVDATGSPAHRLYRIVYVDVVQMCSAPLDFYELERVARAQPEAFYEFFSDYRELERLIAQVIRQGIAAGEFRDVDATATTTAALALSEGLQYRFRQGERDVRRMRELAHLSASTTVAALVRDRRRVRSARAAAEELD</sequence>
<evidence type="ECO:0000313" key="9">
    <source>
        <dbReference type="EMBL" id="NKW41922.1"/>
    </source>
</evidence>
<dbReference type="RefSeq" id="WP_084963146.1">
    <property type="nucleotide sequence ID" value="NZ_CP095477.1"/>
</dbReference>
<dbReference type="GO" id="GO:0003700">
    <property type="term" value="F:DNA-binding transcription factor activity"/>
    <property type="evidence" value="ECO:0007669"/>
    <property type="project" value="TreeGrafter"/>
</dbReference>
<feature type="domain" description="HTH tetR-type" evidence="6">
    <location>
        <begin position="21"/>
        <end position="81"/>
    </location>
</feature>
<dbReference type="Pfam" id="PF00440">
    <property type="entry name" value="TetR_N"/>
    <property type="match status" value="1"/>
</dbReference>
<evidence type="ECO:0000313" key="7">
    <source>
        <dbReference type="EMBL" id="MBM4566461.1"/>
    </source>
</evidence>
<proteinExistence type="predicted"/>
<dbReference type="AlphaFoldDB" id="A0A9Q2ULA8"/>
<dbReference type="InterPro" id="IPR009057">
    <property type="entry name" value="Homeodomain-like_sf"/>
</dbReference>
<dbReference type="InterPro" id="IPR001647">
    <property type="entry name" value="HTH_TetR"/>
</dbReference>
<dbReference type="PANTHER" id="PTHR30055">
    <property type="entry name" value="HTH-TYPE TRANSCRIPTIONAL REGULATOR RUTR"/>
    <property type="match status" value="1"/>
</dbReference>
<dbReference type="InterPro" id="IPR036271">
    <property type="entry name" value="Tet_transcr_reg_TetR-rel_C_sf"/>
</dbReference>
<name>A0A9Q2ULA8_RHOHA</name>
<dbReference type="EMBL" id="WVDC01000004">
    <property type="protein sequence ID" value="NKW41922.1"/>
    <property type="molecule type" value="Genomic_DNA"/>
</dbReference>
<reference evidence="7" key="1">
    <citation type="submission" date="2019-11" db="EMBL/GenBank/DDBJ databases">
        <title>Spread of Macrolides and rifampicin resistant Rhodococcus equi in clinical isolates in the USA.</title>
        <authorList>
            <person name="Alvarez-Narvaez S."/>
            <person name="Huber L."/>
            <person name="Cohen N.D."/>
            <person name="Slovis N."/>
            <person name="Greiter M."/>
            <person name="Giguere S."/>
            <person name="Hart K."/>
        </authorList>
    </citation>
    <scope>NUCLEOTIDE SEQUENCE</scope>
    <source>
        <strain evidence="7">Lh_17</strain>
    </source>
</reference>
<feature type="region of interest" description="Disordered" evidence="5">
    <location>
        <begin position="1"/>
        <end position="24"/>
    </location>
</feature>
<dbReference type="GO" id="GO:0000976">
    <property type="term" value="F:transcription cis-regulatory region binding"/>
    <property type="evidence" value="ECO:0007669"/>
    <property type="project" value="TreeGrafter"/>
</dbReference>
<dbReference type="InterPro" id="IPR050109">
    <property type="entry name" value="HTH-type_TetR-like_transc_reg"/>
</dbReference>
<dbReference type="Proteomes" id="UP000808906">
    <property type="component" value="Unassembled WGS sequence"/>
</dbReference>
<feature type="DNA-binding region" description="H-T-H motif" evidence="4">
    <location>
        <begin position="44"/>
        <end position="63"/>
    </location>
</feature>
<dbReference type="EMBL" id="WUXR01000006">
    <property type="protein sequence ID" value="MBM4566461.1"/>
    <property type="molecule type" value="Genomic_DNA"/>
</dbReference>
<dbReference type="InterPro" id="IPR041490">
    <property type="entry name" value="KstR2_TetR_C"/>
</dbReference>
<keyword evidence="2 4" id="KW-0238">DNA-binding</keyword>
<organism evidence="7 10">
    <name type="scientific">Rhodococcus hoagii</name>
    <name type="common">Corynebacterium equii</name>
    <dbReference type="NCBI Taxonomy" id="43767"/>
    <lineage>
        <taxon>Bacteria</taxon>
        <taxon>Bacillati</taxon>
        <taxon>Actinomycetota</taxon>
        <taxon>Actinomycetes</taxon>
        <taxon>Mycobacteriales</taxon>
        <taxon>Nocardiaceae</taxon>
        <taxon>Prescottella</taxon>
    </lineage>
</organism>
<evidence type="ECO:0000256" key="2">
    <source>
        <dbReference type="ARBA" id="ARBA00023125"/>
    </source>
</evidence>
<dbReference type="SUPFAM" id="SSF46689">
    <property type="entry name" value="Homeodomain-like"/>
    <property type="match status" value="1"/>
</dbReference>
<keyword evidence="1" id="KW-0805">Transcription regulation</keyword>
<dbReference type="EMBL" id="WVBC01000030">
    <property type="protein sequence ID" value="NKT79288.1"/>
    <property type="molecule type" value="Genomic_DNA"/>
</dbReference>
<dbReference type="Proteomes" id="UP000603463">
    <property type="component" value="Unassembled WGS sequence"/>
</dbReference>
<accession>A0A9Q2ULA8</accession>
<dbReference type="Proteomes" id="UP000608063">
    <property type="component" value="Unassembled WGS sequence"/>
</dbReference>
<keyword evidence="3" id="KW-0804">Transcription</keyword>
<evidence type="ECO:0000256" key="4">
    <source>
        <dbReference type="PROSITE-ProRule" id="PRU00335"/>
    </source>
</evidence>
<dbReference type="PANTHER" id="PTHR30055:SF234">
    <property type="entry name" value="HTH-TYPE TRANSCRIPTIONAL REGULATOR BETI"/>
    <property type="match status" value="1"/>
</dbReference>
<evidence type="ECO:0000313" key="10">
    <source>
        <dbReference type="Proteomes" id="UP000808906"/>
    </source>
</evidence>
<protein>
    <submittedName>
        <fullName evidence="7">TetR family transcriptional regulator</fullName>
    </submittedName>
</protein>
<dbReference type="PROSITE" id="PS50977">
    <property type="entry name" value="HTH_TETR_2"/>
    <property type="match status" value="1"/>
</dbReference>
<evidence type="ECO:0000313" key="8">
    <source>
        <dbReference type="EMBL" id="NKT79288.1"/>
    </source>
</evidence>
<evidence type="ECO:0000259" key="6">
    <source>
        <dbReference type="PROSITE" id="PS50977"/>
    </source>
</evidence>
<comment type="caution">
    <text evidence="7">The sequence shown here is derived from an EMBL/GenBank/DDBJ whole genome shotgun (WGS) entry which is preliminary data.</text>
</comment>
<evidence type="ECO:0000256" key="3">
    <source>
        <dbReference type="ARBA" id="ARBA00023163"/>
    </source>
</evidence>
<dbReference type="Pfam" id="PF17932">
    <property type="entry name" value="TetR_C_24"/>
    <property type="match status" value="1"/>
</dbReference>
<dbReference type="SUPFAM" id="SSF48498">
    <property type="entry name" value="Tetracyclin repressor-like, C-terminal domain"/>
    <property type="match status" value="1"/>
</dbReference>
<gene>
    <name evidence="7" type="ORF">GS441_13720</name>
    <name evidence="8" type="ORF">GS882_14355</name>
    <name evidence="9" type="ORF">GS947_09925</name>
</gene>
<evidence type="ECO:0000256" key="5">
    <source>
        <dbReference type="SAM" id="MobiDB-lite"/>
    </source>
</evidence>
<dbReference type="PRINTS" id="PR00455">
    <property type="entry name" value="HTHTETR"/>
</dbReference>
<reference evidence="8" key="2">
    <citation type="journal article" date="2020" name="Environ. Microbiol.">
        <title>The novel and transferable erm(51) gene confers Macrolides, Lincosamides, and Streptogramins B (MLSB) resistance to clonal Rhodococcus equi in the environment.</title>
        <authorList>
            <person name="Huber L."/>
            <person name="Giguere S."/>
            <person name="Slovis N.M."/>
            <person name="Alvarez-Narvaez S."/>
            <person name="Hart K.A."/>
            <person name="Greiter M."/>
            <person name="Morris E.R.A."/>
            <person name="Cohen N.D."/>
        </authorList>
    </citation>
    <scope>NUCLEOTIDE SEQUENCE</scope>
    <source>
        <strain evidence="8">Lh_116_1</strain>
        <strain evidence="9">Lh_16_1</strain>
    </source>
</reference>
<evidence type="ECO:0000256" key="1">
    <source>
        <dbReference type="ARBA" id="ARBA00023015"/>
    </source>
</evidence>